<feature type="repeat" description="TPR" evidence="1">
    <location>
        <begin position="84"/>
        <end position="117"/>
    </location>
</feature>
<dbReference type="Proteomes" id="UP000595448">
    <property type="component" value="Chromosome"/>
</dbReference>
<proteinExistence type="predicted"/>
<keyword evidence="1" id="KW-0802">TPR repeat</keyword>
<accession>A0ABX7BLM3</accession>
<organism evidence="2 3">
    <name type="scientific">Brevundimonas vitisensis</name>
    <dbReference type="NCBI Taxonomy" id="2800818"/>
    <lineage>
        <taxon>Bacteria</taxon>
        <taxon>Pseudomonadati</taxon>
        <taxon>Pseudomonadota</taxon>
        <taxon>Alphaproteobacteria</taxon>
        <taxon>Caulobacterales</taxon>
        <taxon>Caulobacteraceae</taxon>
        <taxon>Brevundimonas</taxon>
    </lineage>
</organism>
<dbReference type="InterPro" id="IPR011990">
    <property type="entry name" value="TPR-like_helical_dom_sf"/>
</dbReference>
<gene>
    <name evidence="2" type="ORF">JIP62_14485</name>
</gene>
<dbReference type="InterPro" id="IPR019734">
    <property type="entry name" value="TPR_rpt"/>
</dbReference>
<dbReference type="SMART" id="SM00028">
    <property type="entry name" value="TPR"/>
    <property type="match status" value="2"/>
</dbReference>
<dbReference type="SUPFAM" id="SSF48452">
    <property type="entry name" value="TPR-like"/>
    <property type="match status" value="2"/>
</dbReference>
<dbReference type="PANTHER" id="PTHR44216">
    <property type="entry name" value="PROTEIN O-MANNOSYL-TRANSFERASE TMTC2"/>
    <property type="match status" value="1"/>
</dbReference>
<dbReference type="Gene3D" id="2.60.120.620">
    <property type="entry name" value="q2cbj1_9rhob like domain"/>
    <property type="match status" value="1"/>
</dbReference>
<name>A0ABX7BLM3_9CAUL</name>
<dbReference type="InterPro" id="IPR012668">
    <property type="entry name" value="CHP02466"/>
</dbReference>
<dbReference type="Pfam" id="PF13432">
    <property type="entry name" value="TPR_16"/>
    <property type="match status" value="1"/>
</dbReference>
<dbReference type="RefSeq" id="WP_201102847.1">
    <property type="nucleotide sequence ID" value="NZ_CP067977.1"/>
</dbReference>
<dbReference type="Gene3D" id="1.25.40.10">
    <property type="entry name" value="Tetratricopeptide repeat domain"/>
    <property type="match status" value="1"/>
</dbReference>
<evidence type="ECO:0000313" key="2">
    <source>
        <dbReference type="EMBL" id="QQQ18477.1"/>
    </source>
</evidence>
<evidence type="ECO:0000313" key="3">
    <source>
        <dbReference type="Proteomes" id="UP000595448"/>
    </source>
</evidence>
<reference evidence="2 3" key="1">
    <citation type="submission" date="2021-01" db="EMBL/GenBank/DDBJ databases">
        <title>Brevundimonas vitis sp. nov., an bacterium isolated from grape (Vitis vinifera).</title>
        <authorList>
            <person name="Jiang L."/>
            <person name="Lee J."/>
        </authorList>
    </citation>
    <scope>NUCLEOTIDE SEQUENCE [LARGE SCALE GENOMIC DNA]</scope>
    <source>
        <strain evidence="2 3">GRTSA-9</strain>
    </source>
</reference>
<protein>
    <submittedName>
        <fullName evidence="2">Tetratricopeptide repeat protein</fullName>
    </submittedName>
</protein>
<dbReference type="InterPro" id="IPR052384">
    <property type="entry name" value="TMTC_O-mannosyltransferase"/>
</dbReference>
<dbReference type="EMBL" id="CP067977">
    <property type="protein sequence ID" value="QQQ18477.1"/>
    <property type="molecule type" value="Genomic_DNA"/>
</dbReference>
<sequence>MTAADPVQQARSLAAAGRMPEAVGLLKKVGRLDIALDLRRGEVKQRPASAVAEHNLASILGDMGRAPEAEAAARRALAKGGEAPETWLVLARALLAQDRFDDAEKAYEQALSRRPAYAEAVRDLAQLIWMRTGDAEAALRPFQPALDAAPGAADLRIARATVMEYGGAAPDAVWSALQADGTDAGIELAATQAALGFDPARALDHARAAYALRPDMRTALKLAEVYLVVRQAQAALPLIEAVHVAQPADQSALGLLAVAWRQMDDPRAAALYDYGAMVRGWTIDTPAPWKTLPDYLRDLARSLRKLHRLTTHPLGQSLRHGTQTTASLLASRDPAIRAFFRAIDRPIRAHIAGLGSGDDPLRRRITGDYRLSGAWSVRLGAGGYHAAHVHPEGWLSSACYIDLPDAVDGADRQGWIGFGGPPFASDLPHQHFEKPEPGKLVLFPSYMWHGTIPFQGDQTRLTIAFDVVPA</sequence>
<keyword evidence="3" id="KW-1185">Reference proteome</keyword>
<dbReference type="PANTHER" id="PTHR44216:SF3">
    <property type="entry name" value="PROTEIN O-MANNOSYL-TRANSFERASE TMTC2"/>
    <property type="match status" value="1"/>
</dbReference>
<dbReference type="PROSITE" id="PS50005">
    <property type="entry name" value="TPR"/>
    <property type="match status" value="1"/>
</dbReference>
<evidence type="ECO:0000256" key="1">
    <source>
        <dbReference type="PROSITE-ProRule" id="PRU00339"/>
    </source>
</evidence>
<dbReference type="Pfam" id="PF13759">
    <property type="entry name" value="2OG-FeII_Oxy_5"/>
    <property type="match status" value="1"/>
</dbReference>